<dbReference type="Proteomes" id="UP000198928">
    <property type="component" value="Unassembled WGS sequence"/>
</dbReference>
<dbReference type="Pfam" id="PF00550">
    <property type="entry name" value="PP-binding"/>
    <property type="match status" value="1"/>
</dbReference>
<evidence type="ECO:0000313" key="4">
    <source>
        <dbReference type="Proteomes" id="UP000198928"/>
    </source>
</evidence>
<dbReference type="AlphaFoldDB" id="A0A1I4MAD7"/>
<dbReference type="InterPro" id="IPR036736">
    <property type="entry name" value="ACP-like_sf"/>
</dbReference>
<evidence type="ECO:0000313" key="3">
    <source>
        <dbReference type="EMBL" id="SFM00184.1"/>
    </source>
</evidence>
<dbReference type="InterPro" id="IPR009081">
    <property type="entry name" value="PP-bd_ACP"/>
</dbReference>
<proteinExistence type="predicted"/>
<dbReference type="RefSeq" id="WP_093852587.1">
    <property type="nucleotide sequence ID" value="NZ_FOSG01000038.1"/>
</dbReference>
<name>A0A1I4MAD7_9ACTN</name>
<dbReference type="OrthoDB" id="4232527at2"/>
<accession>A0A1I4MAD7</accession>
<evidence type="ECO:0000256" key="1">
    <source>
        <dbReference type="SAM" id="MobiDB-lite"/>
    </source>
</evidence>
<dbReference type="Gene3D" id="1.10.1200.10">
    <property type="entry name" value="ACP-like"/>
    <property type="match status" value="1"/>
</dbReference>
<dbReference type="SUPFAM" id="SSF47336">
    <property type="entry name" value="ACP-like"/>
    <property type="match status" value="1"/>
</dbReference>
<protein>
    <submittedName>
        <fullName evidence="3">Phosphopantetheine attachment site</fullName>
    </submittedName>
</protein>
<feature type="compositionally biased region" description="Low complexity" evidence="1">
    <location>
        <begin position="1"/>
        <end position="28"/>
    </location>
</feature>
<reference evidence="4" key="1">
    <citation type="submission" date="2016-10" db="EMBL/GenBank/DDBJ databases">
        <authorList>
            <person name="Varghese N."/>
            <person name="Submissions S."/>
        </authorList>
    </citation>
    <scope>NUCLEOTIDE SEQUENCE [LARGE SCALE GENOMIC DNA]</scope>
    <source>
        <strain evidence="4">PL19</strain>
    </source>
</reference>
<sequence>MTANPTAERAAHTRAAPKAPAGAAAPDAAPDRGVRAAADHQDRIRELDAYVRRLIGRVLGVAPHLVDTAGRPMNSLGIGSIAGLELQRRMERDPHVRVDLRRLLLAGSAAELVDCPAGQLRGRRHTGVDPA</sequence>
<keyword evidence="4" id="KW-1185">Reference proteome</keyword>
<organism evidence="3 4">
    <name type="scientific">Streptomyces pini</name>
    <dbReference type="NCBI Taxonomy" id="1520580"/>
    <lineage>
        <taxon>Bacteria</taxon>
        <taxon>Bacillati</taxon>
        <taxon>Actinomycetota</taxon>
        <taxon>Actinomycetes</taxon>
        <taxon>Kitasatosporales</taxon>
        <taxon>Streptomycetaceae</taxon>
        <taxon>Streptomyces</taxon>
    </lineage>
</organism>
<dbReference type="EMBL" id="FOSG01000038">
    <property type="protein sequence ID" value="SFM00184.1"/>
    <property type="molecule type" value="Genomic_DNA"/>
</dbReference>
<evidence type="ECO:0000259" key="2">
    <source>
        <dbReference type="Pfam" id="PF00550"/>
    </source>
</evidence>
<feature type="region of interest" description="Disordered" evidence="1">
    <location>
        <begin position="1"/>
        <end position="39"/>
    </location>
</feature>
<gene>
    <name evidence="3" type="ORF">SAMN05192584_13813</name>
</gene>
<feature type="compositionally biased region" description="Basic and acidic residues" evidence="1">
    <location>
        <begin position="29"/>
        <end position="39"/>
    </location>
</feature>
<feature type="domain" description="Carrier" evidence="2">
    <location>
        <begin position="50"/>
        <end position="114"/>
    </location>
</feature>